<sequence length="370" mass="43274">MFASILGKIPQYSTISSKCSLKECRKVKKVENSDEIGEIIHRDFLDPFCNEYVLIGEEETSLGINYLQFEEEIRTFEIRDSDIIVASYPKAGTTWTQELVWLIGNDLDFKAAEEHLDKRFPHFELCTIVNFAKMTEMLGSTRPEYIGNSINYLRDLEGTRFIKTHLTYNLLPEQILNGNRKPKIIYVMRDPKDVCVSYYHHGRLIQGWRADFQNFSKVFLSEKIMFGSYWKHVLGYWEHRDKPNVLILTYEEMKKDLLSVIRKTAQFLDKKLNENKIPQLLKHLSFESMKNNRAVNQQDKIESRMKHKLVPEQGAFMRSGTSQNYKGEMSEELILKFDEWTKKSISGSSFVTEPIADLYLNTSQKSVPKM</sequence>
<dbReference type="OrthoDB" id="205623at2759"/>
<dbReference type="FunFam" id="3.40.50.300:FF:001762">
    <property type="entry name" value="Sulfotransferase 3, isoform A"/>
    <property type="match status" value="1"/>
</dbReference>
<protein>
    <submittedName>
        <fullName evidence="4">Luciferin sulfotransferase</fullName>
    </submittedName>
</protein>
<comment type="similarity">
    <text evidence="1">Belongs to the sulfotransferase 1 family.</text>
</comment>
<proteinExistence type="inferred from homology"/>
<evidence type="ECO:0000259" key="3">
    <source>
        <dbReference type="Pfam" id="PF00685"/>
    </source>
</evidence>
<dbReference type="InterPro" id="IPR000863">
    <property type="entry name" value="Sulfotransferase_dom"/>
</dbReference>
<dbReference type="Proteomes" id="UP000327044">
    <property type="component" value="Unassembled WGS sequence"/>
</dbReference>
<accession>A0A5N4ABH6</accession>
<keyword evidence="2 4" id="KW-0808">Transferase</keyword>
<dbReference type="AlphaFoldDB" id="A0A5N4ABH6"/>
<dbReference type="InterPro" id="IPR027417">
    <property type="entry name" value="P-loop_NTPase"/>
</dbReference>
<dbReference type="Gene3D" id="3.40.50.300">
    <property type="entry name" value="P-loop containing nucleotide triphosphate hydrolases"/>
    <property type="match status" value="1"/>
</dbReference>
<evidence type="ECO:0000256" key="1">
    <source>
        <dbReference type="ARBA" id="ARBA00005771"/>
    </source>
</evidence>
<evidence type="ECO:0000256" key="2">
    <source>
        <dbReference type="ARBA" id="ARBA00022679"/>
    </source>
</evidence>
<feature type="domain" description="Sulfotransferase" evidence="3">
    <location>
        <begin position="80"/>
        <end position="347"/>
    </location>
</feature>
<evidence type="ECO:0000313" key="5">
    <source>
        <dbReference type="Proteomes" id="UP000327044"/>
    </source>
</evidence>
<name>A0A5N4ABH6_PHOPY</name>
<dbReference type="SUPFAM" id="SSF52540">
    <property type="entry name" value="P-loop containing nucleoside triphosphate hydrolases"/>
    <property type="match status" value="1"/>
</dbReference>
<dbReference type="Pfam" id="PF00685">
    <property type="entry name" value="Sulfotransfer_1"/>
    <property type="match status" value="1"/>
</dbReference>
<organism evidence="4 5">
    <name type="scientific">Photinus pyralis</name>
    <name type="common">Common eastern firefly</name>
    <name type="synonym">Lampyris pyralis</name>
    <dbReference type="NCBI Taxonomy" id="7054"/>
    <lineage>
        <taxon>Eukaryota</taxon>
        <taxon>Metazoa</taxon>
        <taxon>Ecdysozoa</taxon>
        <taxon>Arthropoda</taxon>
        <taxon>Hexapoda</taxon>
        <taxon>Insecta</taxon>
        <taxon>Pterygota</taxon>
        <taxon>Neoptera</taxon>
        <taxon>Endopterygota</taxon>
        <taxon>Coleoptera</taxon>
        <taxon>Polyphaga</taxon>
        <taxon>Elateriformia</taxon>
        <taxon>Elateroidea</taxon>
        <taxon>Lampyridae</taxon>
        <taxon>Lampyrinae</taxon>
        <taxon>Photinus</taxon>
    </lineage>
</organism>
<dbReference type="GO" id="GO:0008146">
    <property type="term" value="F:sulfotransferase activity"/>
    <property type="evidence" value="ECO:0007669"/>
    <property type="project" value="InterPro"/>
</dbReference>
<reference evidence="4 5" key="1">
    <citation type="journal article" date="2018" name="Elife">
        <title>Firefly genomes illuminate parallel origins of bioluminescence in beetles.</title>
        <authorList>
            <person name="Fallon T.R."/>
            <person name="Lower S.E."/>
            <person name="Chang C.H."/>
            <person name="Bessho-Uehara M."/>
            <person name="Martin G.J."/>
            <person name="Bewick A.J."/>
            <person name="Behringer M."/>
            <person name="Debat H.J."/>
            <person name="Wong I."/>
            <person name="Day J.C."/>
            <person name="Suvorov A."/>
            <person name="Silva C.J."/>
            <person name="Stanger-Hall K.F."/>
            <person name="Hall D.W."/>
            <person name="Schmitz R.J."/>
            <person name="Nelson D.R."/>
            <person name="Lewis S.M."/>
            <person name="Shigenobu S."/>
            <person name="Bybee S.M."/>
            <person name="Larracuente A.M."/>
            <person name="Oba Y."/>
            <person name="Weng J.K."/>
        </authorList>
    </citation>
    <scope>NUCLEOTIDE SEQUENCE [LARGE SCALE GENOMIC DNA]</scope>
    <source>
        <strain evidence="4">1611_PpyrPB1</strain>
        <tissue evidence="4">Whole body</tissue>
    </source>
</reference>
<dbReference type="EMBL" id="VVIM01000008">
    <property type="protein sequence ID" value="KAB0794676.1"/>
    <property type="molecule type" value="Genomic_DNA"/>
</dbReference>
<dbReference type="FunCoup" id="A0A5N4ABH6">
    <property type="interactions" value="27"/>
</dbReference>
<gene>
    <name evidence="4" type="ORF">PPYR_00003</name>
</gene>
<keyword evidence="5" id="KW-1185">Reference proteome</keyword>
<dbReference type="SMR" id="A0A5N4ABH6"/>
<evidence type="ECO:0000313" key="4">
    <source>
        <dbReference type="EMBL" id="KAB0794676.1"/>
    </source>
</evidence>
<comment type="caution">
    <text evidence="4">The sequence shown here is derived from an EMBL/GenBank/DDBJ whole genome shotgun (WGS) entry which is preliminary data.</text>
</comment>
<dbReference type="PANTHER" id="PTHR11783">
    <property type="entry name" value="SULFOTRANSFERASE SULT"/>
    <property type="match status" value="1"/>
</dbReference>
<dbReference type="InParanoid" id="A0A5N4ABH6"/>